<evidence type="ECO:0000256" key="1">
    <source>
        <dbReference type="SAM" id="MobiDB-lite"/>
    </source>
</evidence>
<name>A0A1U7RYK3_ALLSI</name>
<dbReference type="InterPro" id="IPR001322">
    <property type="entry name" value="Lamin_tail_dom"/>
</dbReference>
<feature type="compositionally biased region" description="Polar residues" evidence="1">
    <location>
        <begin position="311"/>
        <end position="326"/>
    </location>
</feature>
<evidence type="ECO:0000259" key="2">
    <source>
        <dbReference type="PROSITE" id="PS51841"/>
    </source>
</evidence>
<dbReference type="Proteomes" id="UP000189705">
    <property type="component" value="Unplaced"/>
</dbReference>
<dbReference type="CTD" id="160492"/>
<accession>A0A1U7RYK3</accession>
<dbReference type="SUPFAM" id="SSF74853">
    <property type="entry name" value="Lamin A/C globular tail domain"/>
    <property type="match status" value="1"/>
</dbReference>
<evidence type="ECO:0000313" key="4">
    <source>
        <dbReference type="RefSeq" id="XP_006031513.1"/>
    </source>
</evidence>
<dbReference type="RefSeq" id="XP_006031513.1">
    <property type="nucleotide sequence ID" value="XM_006031451.1"/>
</dbReference>
<feature type="compositionally biased region" description="Polar residues" evidence="1">
    <location>
        <begin position="338"/>
        <end position="350"/>
    </location>
</feature>
<gene>
    <name evidence="4" type="primary">LMNTD1</name>
</gene>
<dbReference type="InterPro" id="IPR042840">
    <property type="entry name" value="LMNTD1"/>
</dbReference>
<dbReference type="GeneID" id="102383308"/>
<dbReference type="GO" id="GO:0005737">
    <property type="term" value="C:cytoplasm"/>
    <property type="evidence" value="ECO:0007669"/>
    <property type="project" value="TreeGrafter"/>
</dbReference>
<dbReference type="AlphaFoldDB" id="A0A1U7RYK3"/>
<dbReference type="InterPro" id="IPR036415">
    <property type="entry name" value="Lamin_tail_dom_sf"/>
</dbReference>
<dbReference type="PANTHER" id="PTHR47012:SF1">
    <property type="entry name" value="LAMIN TAIL DOMAIN-CONTAINING PROTEIN 1"/>
    <property type="match status" value="1"/>
</dbReference>
<sequence length="361" mass="39612">MKALNAVQEKNLSLQSEITLLKSMTEGEGMEAIHFYSPFSSPDLGQFCGSLDFMTKRSTGPSEDALFFELVPTSSAAAMINGTTTATRLSKSPAAVHTTQERDSATSITSTSSAEWSCPNCICPSPATSISDQGQEDISSSYTDLEKNTQLLRHLERTPSAAEDYNISASSALGNLRIGDVHPGGHFVKILNSSPVIEESIGDYILQQNVNGQAVAVFRFPPNIRMSANSTVTAVAWCTPMYWNRKLRWKGQEDSEHLKNNTKPTKLIKQQRKSELRLSDIEQEEAVQGQPKEKGPIFIKREKKAPATLVPTRNSWCQSPNSSTHPHFSLVRPLTMGNDGSSLCRQSRCQSAKPDPAPESY</sequence>
<protein>
    <submittedName>
        <fullName evidence="4">Lamin tail domain-containing protein 1 isoform X2</fullName>
    </submittedName>
</protein>
<reference evidence="4" key="1">
    <citation type="submission" date="2025-08" db="UniProtKB">
        <authorList>
            <consortium name="RefSeq"/>
        </authorList>
    </citation>
    <scope>IDENTIFICATION</scope>
</reference>
<dbReference type="PROSITE" id="PS51841">
    <property type="entry name" value="LTD"/>
    <property type="match status" value="1"/>
</dbReference>
<evidence type="ECO:0000313" key="3">
    <source>
        <dbReference type="Proteomes" id="UP000189705"/>
    </source>
</evidence>
<dbReference type="Gene3D" id="2.60.40.1260">
    <property type="entry name" value="Lamin Tail domain"/>
    <property type="match status" value="1"/>
</dbReference>
<keyword evidence="3" id="KW-1185">Reference proteome</keyword>
<organism evidence="3 4">
    <name type="scientific">Alligator sinensis</name>
    <name type="common">Chinese alligator</name>
    <dbReference type="NCBI Taxonomy" id="38654"/>
    <lineage>
        <taxon>Eukaryota</taxon>
        <taxon>Metazoa</taxon>
        <taxon>Chordata</taxon>
        <taxon>Craniata</taxon>
        <taxon>Vertebrata</taxon>
        <taxon>Euteleostomi</taxon>
        <taxon>Archelosauria</taxon>
        <taxon>Archosauria</taxon>
        <taxon>Crocodylia</taxon>
        <taxon>Alligatoridae</taxon>
        <taxon>Alligatorinae</taxon>
        <taxon>Alligator</taxon>
    </lineage>
</organism>
<proteinExistence type="predicted"/>
<feature type="domain" description="LTD" evidence="2">
    <location>
        <begin position="164"/>
        <end position="313"/>
    </location>
</feature>
<dbReference type="PANTHER" id="PTHR47012">
    <property type="entry name" value="LAMIN TAIL DOMAIN-CONTAINING PROTEIN 1"/>
    <property type="match status" value="1"/>
</dbReference>
<feature type="region of interest" description="Disordered" evidence="1">
    <location>
        <begin position="311"/>
        <end position="361"/>
    </location>
</feature>
<dbReference type="GO" id="GO:0005635">
    <property type="term" value="C:nuclear envelope"/>
    <property type="evidence" value="ECO:0007669"/>
    <property type="project" value="TreeGrafter"/>
</dbReference>